<evidence type="ECO:0000313" key="15">
    <source>
        <dbReference type="EMBL" id="ETX02520.1"/>
    </source>
</evidence>
<dbReference type="PRINTS" id="PR00983">
    <property type="entry name" value="TRNASYNTHCYS"/>
</dbReference>
<protein>
    <recommendedName>
        <fullName evidence="13">Cysteine--tRNA ligase</fullName>
        <ecNumber evidence="13">6.1.1.16</ecNumber>
    </recommendedName>
    <alternativeName>
        <fullName evidence="13">Cysteinyl-tRNA synthetase</fullName>
        <shortName evidence="13">CysRS</shortName>
    </alternativeName>
</protein>
<dbReference type="GO" id="GO:0005829">
    <property type="term" value="C:cytosol"/>
    <property type="evidence" value="ECO:0007669"/>
    <property type="project" value="TreeGrafter"/>
</dbReference>
<feature type="domain" description="Cysteinyl-tRNA synthetase class Ia DALR" evidence="14">
    <location>
        <begin position="352"/>
        <end position="422"/>
    </location>
</feature>
<dbReference type="Pfam" id="PF09190">
    <property type="entry name" value="DALR_2"/>
    <property type="match status" value="1"/>
</dbReference>
<feature type="short sequence motif" description="'HIGH' region" evidence="13">
    <location>
        <begin position="30"/>
        <end position="40"/>
    </location>
</feature>
<evidence type="ECO:0000256" key="1">
    <source>
        <dbReference type="ARBA" id="ARBA00004496"/>
    </source>
</evidence>
<evidence type="ECO:0000256" key="2">
    <source>
        <dbReference type="ARBA" id="ARBA00005594"/>
    </source>
</evidence>
<dbReference type="Gene3D" id="1.20.120.1910">
    <property type="entry name" value="Cysteine-tRNA ligase, C-terminal anti-codon recognition domain"/>
    <property type="match status" value="1"/>
</dbReference>
<evidence type="ECO:0000256" key="12">
    <source>
        <dbReference type="ARBA" id="ARBA00047398"/>
    </source>
</evidence>
<dbReference type="NCBIfam" id="TIGR00435">
    <property type="entry name" value="cysS"/>
    <property type="match status" value="1"/>
</dbReference>
<dbReference type="PANTHER" id="PTHR10890">
    <property type="entry name" value="CYSTEINYL-TRNA SYNTHETASE"/>
    <property type="match status" value="1"/>
</dbReference>
<dbReference type="SUPFAM" id="SSF52374">
    <property type="entry name" value="Nucleotidylyl transferase"/>
    <property type="match status" value="1"/>
</dbReference>
<dbReference type="Pfam" id="PF01406">
    <property type="entry name" value="tRNA-synt_1e"/>
    <property type="match status" value="1"/>
</dbReference>
<proteinExistence type="inferred from homology"/>
<evidence type="ECO:0000256" key="7">
    <source>
        <dbReference type="ARBA" id="ARBA00022741"/>
    </source>
</evidence>
<dbReference type="SMART" id="SM00840">
    <property type="entry name" value="DALR_2"/>
    <property type="match status" value="1"/>
</dbReference>
<organism evidence="15 16">
    <name type="scientific">Entotheonella factor</name>
    <dbReference type="NCBI Taxonomy" id="1429438"/>
    <lineage>
        <taxon>Bacteria</taxon>
        <taxon>Pseudomonadati</taxon>
        <taxon>Nitrospinota/Tectimicrobiota group</taxon>
        <taxon>Candidatus Tectimicrobiota</taxon>
        <taxon>Candidatus Entotheonellia</taxon>
        <taxon>Candidatus Entotheonellales</taxon>
        <taxon>Candidatus Entotheonellaceae</taxon>
        <taxon>Candidatus Entotheonella</taxon>
    </lineage>
</organism>
<feature type="short sequence motif" description="'KMSKS' region" evidence="13">
    <location>
        <begin position="270"/>
        <end position="274"/>
    </location>
</feature>
<dbReference type="InterPro" id="IPR024909">
    <property type="entry name" value="Cys-tRNA/MSH_ligase"/>
</dbReference>
<keyword evidence="11 13" id="KW-0030">Aminoacyl-tRNA synthetase</keyword>
<keyword evidence="10 13" id="KW-0648">Protein biosynthesis</keyword>
<dbReference type="FunFam" id="3.40.50.620:FF:000130">
    <property type="entry name" value="Cysteine--tRNA ligase"/>
    <property type="match status" value="1"/>
</dbReference>
<dbReference type="CDD" id="cd00672">
    <property type="entry name" value="CysRS_core"/>
    <property type="match status" value="1"/>
</dbReference>
<dbReference type="HOGENOM" id="CLU_013528_0_1_7"/>
<feature type="binding site" evidence="13">
    <location>
        <position position="213"/>
    </location>
    <ligand>
        <name>Zn(2+)</name>
        <dbReference type="ChEBI" id="CHEBI:29105"/>
    </ligand>
</feature>
<dbReference type="GO" id="GO:0005524">
    <property type="term" value="F:ATP binding"/>
    <property type="evidence" value="ECO:0007669"/>
    <property type="project" value="UniProtKB-UniRule"/>
</dbReference>
<sequence length="463" mass="53439">MLRFYNTMTRQKEDFHPIEPGKVNMYTCGPTVYNYPHIGNYRAYMFEDLLRRYLKYRHYQVTQVMNLTDVEDKIIRDSQQTSMTLDAFTQQYKTAFFEDLKTLNIEAAEVYPEATTHIPEMVDMIQTLLERGYAYEAEGSIYYRIDRFPAYGKLAHFDPSELQRGASGRIDIDEYDKDDVHDFALWKVWSPEDGDIYWDTALGRGRPGWHIECSAMSMKYLGSHFDIHTGGEDNIFPHHENEIAQSEAATGERFVNYWLHCRHLLVDNQKMSKSLGNFYTLRDLLERGYKPKGLRYALLATHYRQPMNFTLEGISGAENAVQRLLDFMNTLQTTDGDGTAEVSALLQQTQTRFEESLDDDLNIAGALGAIFEMVREVNRAIADRQLSPDDAEQVSALMHRFDTVLGVLAEDDAVDDRAEALLLERQEARKQRDFARADAIRDELQSLGYTVEDSPQGSRLKRL</sequence>
<dbReference type="InterPro" id="IPR056411">
    <property type="entry name" value="CysS_C"/>
</dbReference>
<dbReference type="HAMAP" id="MF_00041">
    <property type="entry name" value="Cys_tRNA_synth"/>
    <property type="match status" value="1"/>
</dbReference>
<feature type="binding site" evidence="13">
    <location>
        <position position="273"/>
    </location>
    <ligand>
        <name>ATP</name>
        <dbReference type="ChEBI" id="CHEBI:30616"/>
    </ligand>
</feature>
<evidence type="ECO:0000256" key="4">
    <source>
        <dbReference type="ARBA" id="ARBA00022490"/>
    </source>
</evidence>
<dbReference type="InterPro" id="IPR014729">
    <property type="entry name" value="Rossmann-like_a/b/a_fold"/>
</dbReference>
<dbReference type="GO" id="GO:0006423">
    <property type="term" value="P:cysteinyl-tRNA aminoacylation"/>
    <property type="evidence" value="ECO:0007669"/>
    <property type="project" value="UniProtKB-UniRule"/>
</dbReference>
<reference evidence="15 16" key="1">
    <citation type="journal article" date="2014" name="Nature">
        <title>An environmental bacterial taxon with a large and distinct metabolic repertoire.</title>
        <authorList>
            <person name="Wilson M.C."/>
            <person name="Mori T."/>
            <person name="Ruckert C."/>
            <person name="Uria A.R."/>
            <person name="Helf M.J."/>
            <person name="Takada K."/>
            <person name="Gernert C."/>
            <person name="Steffens U.A."/>
            <person name="Heycke N."/>
            <person name="Schmitt S."/>
            <person name="Rinke C."/>
            <person name="Helfrich E.J."/>
            <person name="Brachmann A.O."/>
            <person name="Gurgui C."/>
            <person name="Wakimoto T."/>
            <person name="Kracht M."/>
            <person name="Crusemann M."/>
            <person name="Hentschel U."/>
            <person name="Abe I."/>
            <person name="Matsunaga S."/>
            <person name="Kalinowski J."/>
            <person name="Takeyama H."/>
            <person name="Piel J."/>
        </authorList>
    </citation>
    <scope>NUCLEOTIDE SEQUENCE [LARGE SCALE GENOMIC DNA]</scope>
    <source>
        <strain evidence="16">TSY1</strain>
    </source>
</reference>
<dbReference type="InterPro" id="IPR015803">
    <property type="entry name" value="Cys-tRNA-ligase"/>
</dbReference>
<keyword evidence="6 13" id="KW-0479">Metal-binding</keyword>
<dbReference type="Proteomes" id="UP000019141">
    <property type="component" value="Unassembled WGS sequence"/>
</dbReference>
<dbReference type="SUPFAM" id="SSF47323">
    <property type="entry name" value="Anticodon-binding domain of a subclass of class I aminoacyl-tRNA synthetases"/>
    <property type="match status" value="1"/>
</dbReference>
<evidence type="ECO:0000256" key="10">
    <source>
        <dbReference type="ARBA" id="ARBA00022917"/>
    </source>
</evidence>
<keyword evidence="16" id="KW-1185">Reference proteome</keyword>
<dbReference type="AlphaFoldDB" id="W4LX73"/>
<dbReference type="GO" id="GO:0004817">
    <property type="term" value="F:cysteine-tRNA ligase activity"/>
    <property type="evidence" value="ECO:0007669"/>
    <property type="project" value="UniProtKB-UniRule"/>
</dbReference>
<accession>W4LX73</accession>
<comment type="similarity">
    <text evidence="2 13">Belongs to the class-I aminoacyl-tRNA synthetase family.</text>
</comment>
<comment type="cofactor">
    <cofactor evidence="13">
        <name>Zn(2+)</name>
        <dbReference type="ChEBI" id="CHEBI:29105"/>
    </cofactor>
    <text evidence="13">Binds 1 zinc ion per subunit.</text>
</comment>
<dbReference type="EMBL" id="AZHW01000135">
    <property type="protein sequence ID" value="ETX02520.1"/>
    <property type="molecule type" value="Genomic_DNA"/>
</dbReference>
<comment type="subcellular location">
    <subcellularLocation>
        <location evidence="1 13">Cytoplasm</location>
    </subcellularLocation>
</comment>
<gene>
    <name evidence="13" type="primary">cysS</name>
    <name evidence="15" type="ORF">ETSY1_03290</name>
</gene>
<evidence type="ECO:0000256" key="13">
    <source>
        <dbReference type="HAMAP-Rule" id="MF_00041"/>
    </source>
</evidence>
<evidence type="ECO:0000256" key="9">
    <source>
        <dbReference type="ARBA" id="ARBA00022840"/>
    </source>
</evidence>
<comment type="subunit">
    <text evidence="3 13">Monomer.</text>
</comment>
<dbReference type="Pfam" id="PF23493">
    <property type="entry name" value="CysS_C"/>
    <property type="match status" value="1"/>
</dbReference>
<comment type="caution">
    <text evidence="15">The sequence shown here is derived from an EMBL/GenBank/DDBJ whole genome shotgun (WGS) entry which is preliminary data.</text>
</comment>
<name>W4LX73_ENTF1</name>
<comment type="catalytic activity">
    <reaction evidence="12 13">
        <text>tRNA(Cys) + L-cysteine + ATP = L-cysteinyl-tRNA(Cys) + AMP + diphosphate</text>
        <dbReference type="Rhea" id="RHEA:17773"/>
        <dbReference type="Rhea" id="RHEA-COMP:9661"/>
        <dbReference type="Rhea" id="RHEA-COMP:9679"/>
        <dbReference type="ChEBI" id="CHEBI:30616"/>
        <dbReference type="ChEBI" id="CHEBI:33019"/>
        <dbReference type="ChEBI" id="CHEBI:35235"/>
        <dbReference type="ChEBI" id="CHEBI:78442"/>
        <dbReference type="ChEBI" id="CHEBI:78517"/>
        <dbReference type="ChEBI" id="CHEBI:456215"/>
        <dbReference type="EC" id="6.1.1.16"/>
    </reaction>
</comment>
<dbReference type="InterPro" id="IPR015273">
    <property type="entry name" value="Cys-tRNA-synt_Ia_DALR"/>
</dbReference>
<evidence type="ECO:0000256" key="5">
    <source>
        <dbReference type="ARBA" id="ARBA00022598"/>
    </source>
</evidence>
<keyword evidence="7 13" id="KW-0547">Nucleotide-binding</keyword>
<keyword evidence="4 13" id="KW-0963">Cytoplasm</keyword>
<dbReference type="InterPro" id="IPR032678">
    <property type="entry name" value="tRNA-synt_1_cat_dom"/>
</dbReference>
<keyword evidence="8 13" id="KW-0862">Zinc</keyword>
<evidence type="ECO:0000256" key="8">
    <source>
        <dbReference type="ARBA" id="ARBA00022833"/>
    </source>
</evidence>
<dbReference type="GO" id="GO:0008270">
    <property type="term" value="F:zinc ion binding"/>
    <property type="evidence" value="ECO:0007669"/>
    <property type="project" value="UniProtKB-UniRule"/>
</dbReference>
<dbReference type="PATRIC" id="fig|1429438.4.peg.815"/>
<evidence type="ECO:0000313" key="16">
    <source>
        <dbReference type="Proteomes" id="UP000019141"/>
    </source>
</evidence>
<evidence type="ECO:0000256" key="11">
    <source>
        <dbReference type="ARBA" id="ARBA00023146"/>
    </source>
</evidence>
<evidence type="ECO:0000256" key="3">
    <source>
        <dbReference type="ARBA" id="ARBA00011245"/>
    </source>
</evidence>
<dbReference type="EC" id="6.1.1.16" evidence="13"/>
<feature type="binding site" evidence="13">
    <location>
        <position position="28"/>
    </location>
    <ligand>
        <name>Zn(2+)</name>
        <dbReference type="ChEBI" id="CHEBI:29105"/>
    </ligand>
</feature>
<keyword evidence="5 13" id="KW-0436">Ligase</keyword>
<feature type="binding site" evidence="13">
    <location>
        <position position="238"/>
    </location>
    <ligand>
        <name>Zn(2+)</name>
        <dbReference type="ChEBI" id="CHEBI:29105"/>
    </ligand>
</feature>
<dbReference type="Gene3D" id="3.40.50.620">
    <property type="entry name" value="HUPs"/>
    <property type="match status" value="1"/>
</dbReference>
<evidence type="ECO:0000259" key="14">
    <source>
        <dbReference type="SMART" id="SM00840"/>
    </source>
</evidence>
<evidence type="ECO:0000256" key="6">
    <source>
        <dbReference type="ARBA" id="ARBA00022723"/>
    </source>
</evidence>
<dbReference type="PANTHER" id="PTHR10890:SF3">
    <property type="entry name" value="CYSTEINE--TRNA LIGASE, CYTOPLASMIC"/>
    <property type="match status" value="1"/>
</dbReference>
<keyword evidence="9 13" id="KW-0067">ATP-binding</keyword>
<dbReference type="InterPro" id="IPR009080">
    <property type="entry name" value="tRNAsynth_Ia_anticodon-bd"/>
</dbReference>
<feature type="binding site" evidence="13">
    <location>
        <position position="242"/>
    </location>
    <ligand>
        <name>Zn(2+)</name>
        <dbReference type="ChEBI" id="CHEBI:29105"/>
    </ligand>
</feature>